<name>A0A5C6CQ61_9BACT</name>
<dbReference type="PANTHER" id="PTHR43737:SF1">
    <property type="entry name" value="DUF1501 DOMAIN-CONTAINING PROTEIN"/>
    <property type="match status" value="1"/>
</dbReference>
<dbReference type="SUPFAM" id="SSF53649">
    <property type="entry name" value="Alkaline phosphatase-like"/>
    <property type="match status" value="1"/>
</dbReference>
<comment type="caution">
    <text evidence="1">The sequence shown here is derived from an EMBL/GenBank/DDBJ whole genome shotgun (WGS) entry which is preliminary data.</text>
</comment>
<gene>
    <name evidence="1" type="ORF">Pla52o_04930</name>
</gene>
<dbReference type="Pfam" id="PF07394">
    <property type="entry name" value="DUF1501"/>
    <property type="match status" value="1"/>
</dbReference>
<evidence type="ECO:0000313" key="1">
    <source>
        <dbReference type="EMBL" id="TWU26640.1"/>
    </source>
</evidence>
<proteinExistence type="predicted"/>
<protein>
    <recommendedName>
        <fullName evidence="3">Sulfatase</fullName>
    </recommendedName>
</protein>
<dbReference type="InterPro" id="IPR017850">
    <property type="entry name" value="Alkaline_phosphatase_core_sf"/>
</dbReference>
<keyword evidence="2" id="KW-1185">Reference proteome</keyword>
<dbReference type="InterPro" id="IPR010869">
    <property type="entry name" value="DUF1501"/>
</dbReference>
<dbReference type="Proteomes" id="UP000316304">
    <property type="component" value="Unassembled WGS sequence"/>
</dbReference>
<reference evidence="1 2" key="1">
    <citation type="submission" date="2019-02" db="EMBL/GenBank/DDBJ databases">
        <title>Deep-cultivation of Planctomycetes and their phenomic and genomic characterization uncovers novel biology.</title>
        <authorList>
            <person name="Wiegand S."/>
            <person name="Jogler M."/>
            <person name="Boedeker C."/>
            <person name="Pinto D."/>
            <person name="Vollmers J."/>
            <person name="Rivas-Marin E."/>
            <person name="Kohn T."/>
            <person name="Peeters S.H."/>
            <person name="Heuer A."/>
            <person name="Rast P."/>
            <person name="Oberbeckmann S."/>
            <person name="Bunk B."/>
            <person name="Jeske O."/>
            <person name="Meyerdierks A."/>
            <person name="Storesund J.E."/>
            <person name="Kallscheuer N."/>
            <person name="Luecker S."/>
            <person name="Lage O.M."/>
            <person name="Pohl T."/>
            <person name="Merkel B.J."/>
            <person name="Hornburger P."/>
            <person name="Mueller R.-W."/>
            <person name="Bruemmer F."/>
            <person name="Labrenz M."/>
            <person name="Spormann A.M."/>
            <person name="Op Den Camp H."/>
            <person name="Overmann J."/>
            <person name="Amann R."/>
            <person name="Jetten M.S.M."/>
            <person name="Mascher T."/>
            <person name="Medema M.H."/>
            <person name="Devos D.P."/>
            <person name="Kaster A.-K."/>
            <person name="Ovreas L."/>
            <person name="Rohde M."/>
            <person name="Galperin M.Y."/>
            <person name="Jogler C."/>
        </authorList>
    </citation>
    <scope>NUCLEOTIDE SEQUENCE [LARGE SCALE GENOMIC DNA]</scope>
    <source>
        <strain evidence="1 2">Pla52o</strain>
    </source>
</reference>
<accession>A0A5C6CQ61</accession>
<dbReference type="Gene3D" id="3.40.720.10">
    <property type="entry name" value="Alkaline Phosphatase, subunit A"/>
    <property type="match status" value="1"/>
</dbReference>
<sequence length="419" mass="45454">MFGCQGYKLSRRQMMAGSAAGATLLGMPIPQLLAASGRDHAATCENVILFWNGGGMSHIDTWDPKPGRPTQGEFAAIRTSVADIQISEIFPTVAKQMHHAALIRSIAGTQGAHERAAYHLQTSFLPGPVQHPGIGSVIAHEKTKRGDLPSFISISGQARTASYLGQRCEAYFIANPGDPDPYLKFPAGVTQQRGSKRLETLERFNGRFNRGTSDSRLTSTSTSIDEAVRLMQSPALTAFELDKVPQRDRERYGDTPFGRGALLAKRLVEQGVRFVQINRGGFDTHGDNFFKMREHGEVMDPALGSLIEDLADSGMIDKTMIIMLSEFGRTPRINEDAGRDHWPKCFSAFLAGGGIHGGTVIGSSDEDGGTPKDNPVQVSDIHASICYALGIDPDKEVITPQGRPMMLVDKGTVIKNLFA</sequence>
<dbReference type="EMBL" id="SJPT01000001">
    <property type="protein sequence ID" value="TWU26640.1"/>
    <property type="molecule type" value="Genomic_DNA"/>
</dbReference>
<evidence type="ECO:0000313" key="2">
    <source>
        <dbReference type="Proteomes" id="UP000316304"/>
    </source>
</evidence>
<dbReference type="RefSeq" id="WP_231612034.1">
    <property type="nucleotide sequence ID" value="NZ_SJPT01000001.1"/>
</dbReference>
<dbReference type="AlphaFoldDB" id="A0A5C6CQ61"/>
<organism evidence="1 2">
    <name type="scientific">Novipirellula galeiformis</name>
    <dbReference type="NCBI Taxonomy" id="2528004"/>
    <lineage>
        <taxon>Bacteria</taxon>
        <taxon>Pseudomonadati</taxon>
        <taxon>Planctomycetota</taxon>
        <taxon>Planctomycetia</taxon>
        <taxon>Pirellulales</taxon>
        <taxon>Pirellulaceae</taxon>
        <taxon>Novipirellula</taxon>
    </lineage>
</organism>
<evidence type="ECO:0008006" key="3">
    <source>
        <dbReference type="Google" id="ProtNLM"/>
    </source>
</evidence>
<dbReference type="PANTHER" id="PTHR43737">
    <property type="entry name" value="BLL7424 PROTEIN"/>
    <property type="match status" value="1"/>
</dbReference>